<dbReference type="Proteomes" id="UP001215280">
    <property type="component" value="Unassembled WGS sequence"/>
</dbReference>
<evidence type="ECO:0000313" key="2">
    <source>
        <dbReference type="EMBL" id="KAJ7717425.1"/>
    </source>
</evidence>
<keyword evidence="3" id="KW-1185">Reference proteome</keyword>
<dbReference type="AlphaFoldDB" id="A0AAD7HCZ4"/>
<name>A0AAD7HCZ4_9AGAR</name>
<evidence type="ECO:0000256" key="1">
    <source>
        <dbReference type="SAM" id="MobiDB-lite"/>
    </source>
</evidence>
<comment type="caution">
    <text evidence="2">The sequence shown here is derived from an EMBL/GenBank/DDBJ whole genome shotgun (WGS) entry which is preliminary data.</text>
</comment>
<dbReference type="EMBL" id="JARJLG010000318">
    <property type="protein sequence ID" value="KAJ7717425.1"/>
    <property type="molecule type" value="Genomic_DNA"/>
</dbReference>
<feature type="region of interest" description="Disordered" evidence="1">
    <location>
        <begin position="449"/>
        <end position="471"/>
    </location>
</feature>
<feature type="compositionally biased region" description="Basic and acidic residues" evidence="1">
    <location>
        <begin position="149"/>
        <end position="158"/>
    </location>
</feature>
<protein>
    <submittedName>
        <fullName evidence="2">Uncharacterized protein</fullName>
    </submittedName>
</protein>
<accession>A0AAD7HCZ4</accession>
<evidence type="ECO:0000313" key="3">
    <source>
        <dbReference type="Proteomes" id="UP001215280"/>
    </source>
</evidence>
<proteinExistence type="predicted"/>
<sequence>MTGPVRRFHPRSISIASADGTQFRKTEIDSFTCEFGLSQVRSCIQQMLGGTYGKLVLGIYEGLTDAEYPELLSEAMLQQVIKSKPWKATRSGSYPNSVYKFCADLVPRLCQIFRALDIYRYEPPDWKVTETIVGRKPGKPDYPTLDAASAERTEEHPGTGDAANIVISGVVVKAGRGVVGREADFKGVGGSGACEGSRVVGDLSPVAQVSKRTKGNPGKRGGGPGSEESGIDEMPCPCCAGYMRATNTTRLESGLEKALEQTLTEEVEQNGRLWSLNSQHNILVHARPCLECIRFVAHLSLAIEGRRNNNDWAAWRLPHKIIRGDNDESSDEEDNSSLSSDNEQDGGDKVEEEEDDDEDYTRNDLAAHMHALLLLRSAKGRRETNPLFSTDPALLGRRQELIAGLLTSIADVRKEQDEALVHIGAMEQQIETARARRDEYNQQLQRIDIQYPHKRPTAESAVESTDDPMPDVVKTASGQLELDMQQIDPHFLEIAHRMAQTVITNSSQARTHPKPHKNFPEATQSAEQLSNWIQENKCSDIRGVPACGPDWIPELRDARGHQVMATLAGSTRHVRNGTKRAKRRQRFFAILRVLIVPFKYASTIQRISAPIAERPLSVVDFGPNADDDSVASILAHTGLTVAIADDTWQFCVKFVEAEIKSSTCVYDKDKLEDLLNIARTMAAANGGPPGF</sequence>
<reference evidence="2" key="1">
    <citation type="submission" date="2023-03" db="EMBL/GenBank/DDBJ databases">
        <title>Massive genome expansion in bonnet fungi (Mycena s.s.) driven by repeated elements and novel gene families across ecological guilds.</title>
        <authorList>
            <consortium name="Lawrence Berkeley National Laboratory"/>
            <person name="Harder C.B."/>
            <person name="Miyauchi S."/>
            <person name="Viragh M."/>
            <person name="Kuo A."/>
            <person name="Thoen E."/>
            <person name="Andreopoulos B."/>
            <person name="Lu D."/>
            <person name="Skrede I."/>
            <person name="Drula E."/>
            <person name="Henrissat B."/>
            <person name="Morin E."/>
            <person name="Kohler A."/>
            <person name="Barry K."/>
            <person name="LaButti K."/>
            <person name="Morin E."/>
            <person name="Salamov A."/>
            <person name="Lipzen A."/>
            <person name="Mereny Z."/>
            <person name="Hegedus B."/>
            <person name="Baldrian P."/>
            <person name="Stursova M."/>
            <person name="Weitz H."/>
            <person name="Taylor A."/>
            <person name="Grigoriev I.V."/>
            <person name="Nagy L.G."/>
            <person name="Martin F."/>
            <person name="Kauserud H."/>
        </authorList>
    </citation>
    <scope>NUCLEOTIDE SEQUENCE</scope>
    <source>
        <strain evidence="2">CBHHK188m</strain>
    </source>
</reference>
<feature type="region of interest" description="Disordered" evidence="1">
    <location>
        <begin position="205"/>
        <end position="230"/>
    </location>
</feature>
<gene>
    <name evidence="2" type="ORF">DFH07DRAFT_785172</name>
</gene>
<organism evidence="2 3">
    <name type="scientific">Mycena maculata</name>
    <dbReference type="NCBI Taxonomy" id="230809"/>
    <lineage>
        <taxon>Eukaryota</taxon>
        <taxon>Fungi</taxon>
        <taxon>Dikarya</taxon>
        <taxon>Basidiomycota</taxon>
        <taxon>Agaricomycotina</taxon>
        <taxon>Agaricomycetes</taxon>
        <taxon>Agaricomycetidae</taxon>
        <taxon>Agaricales</taxon>
        <taxon>Marasmiineae</taxon>
        <taxon>Mycenaceae</taxon>
        <taxon>Mycena</taxon>
    </lineage>
</organism>
<feature type="region of interest" description="Disordered" evidence="1">
    <location>
        <begin position="324"/>
        <end position="359"/>
    </location>
</feature>
<feature type="region of interest" description="Disordered" evidence="1">
    <location>
        <begin position="135"/>
        <end position="161"/>
    </location>
</feature>
<feature type="compositionally biased region" description="Acidic residues" evidence="1">
    <location>
        <begin position="342"/>
        <end position="359"/>
    </location>
</feature>